<sequence>MAQGGVALPPSPEKIQAKFDLSIALTLSTWSALTLAVENSWGGPQSSEKRDWFAGAISELLQTTPDADVDYVEEFLLQVLNDEFEIVLEDGSAQEIAAQIVGLRKLTLQGDFKLVDDMYARWKDRQSRGSGAVVIQHVERGEDEDDTDWDSDDVEEEPDNEDVDMGEAPALIHAPKEKPQPEIDEDGFTKVVGKKKR</sequence>
<evidence type="ECO:0000256" key="3">
    <source>
        <dbReference type="SAM" id="MobiDB-lite"/>
    </source>
</evidence>
<dbReference type="Pfam" id="PF10273">
    <property type="entry name" value="WGG"/>
    <property type="match status" value="1"/>
</dbReference>
<keyword evidence="5" id="KW-1185">Reference proteome</keyword>
<comment type="similarity">
    <text evidence="1">Belongs to the TSR2 family.</text>
</comment>
<accession>A0A1W5D0J2</accession>
<evidence type="ECO:0000256" key="2">
    <source>
        <dbReference type="ARBA" id="ARBA00022552"/>
    </source>
</evidence>
<dbReference type="AlphaFoldDB" id="A0A1W5D0J2"/>
<reference evidence="5" key="1">
    <citation type="submission" date="2017-03" db="EMBL/GenBank/DDBJ databases">
        <authorList>
            <person name="Sharma R."/>
            <person name="Thines M."/>
        </authorList>
    </citation>
    <scope>NUCLEOTIDE SEQUENCE [LARGE SCALE GENOMIC DNA]</scope>
</reference>
<evidence type="ECO:0000313" key="5">
    <source>
        <dbReference type="Proteomes" id="UP000192927"/>
    </source>
</evidence>
<protein>
    <submittedName>
        <fullName evidence="4">Pre-rRNA-processing protein TSR2</fullName>
    </submittedName>
</protein>
<feature type="region of interest" description="Disordered" evidence="3">
    <location>
        <begin position="133"/>
        <end position="197"/>
    </location>
</feature>
<dbReference type="Proteomes" id="UP000192927">
    <property type="component" value="Unassembled WGS sequence"/>
</dbReference>
<evidence type="ECO:0000256" key="1">
    <source>
        <dbReference type="ARBA" id="ARBA00006524"/>
    </source>
</evidence>
<feature type="compositionally biased region" description="Acidic residues" evidence="3">
    <location>
        <begin position="141"/>
        <end position="165"/>
    </location>
</feature>
<dbReference type="GO" id="GO:0006364">
    <property type="term" value="P:rRNA processing"/>
    <property type="evidence" value="ECO:0007669"/>
    <property type="project" value="UniProtKB-KW"/>
</dbReference>
<name>A0A1W5D0J2_9LECA</name>
<proteinExistence type="inferred from homology"/>
<dbReference type="PANTHER" id="PTHR21250">
    <property type="entry name" value="PRE-RRNA-PROCESSING PROTEIN TSR2 HOMOLOG"/>
    <property type="match status" value="1"/>
</dbReference>
<organism evidence="4 5">
    <name type="scientific">Lasallia pustulata</name>
    <dbReference type="NCBI Taxonomy" id="136370"/>
    <lineage>
        <taxon>Eukaryota</taxon>
        <taxon>Fungi</taxon>
        <taxon>Dikarya</taxon>
        <taxon>Ascomycota</taxon>
        <taxon>Pezizomycotina</taxon>
        <taxon>Lecanoromycetes</taxon>
        <taxon>OSLEUM clade</taxon>
        <taxon>Umbilicariomycetidae</taxon>
        <taxon>Umbilicariales</taxon>
        <taxon>Umbilicariaceae</taxon>
        <taxon>Lasallia</taxon>
    </lineage>
</organism>
<evidence type="ECO:0000313" key="4">
    <source>
        <dbReference type="EMBL" id="SLM36647.1"/>
    </source>
</evidence>
<keyword evidence="2" id="KW-0698">rRNA processing</keyword>
<dbReference type="InterPro" id="IPR019398">
    <property type="entry name" value="Pre-rRNA_process_TSR2"/>
</dbReference>
<dbReference type="EMBL" id="FWEW01001189">
    <property type="protein sequence ID" value="SLM36647.1"/>
    <property type="molecule type" value="Genomic_DNA"/>
</dbReference>